<dbReference type="PIRSF" id="PIRSF029826">
    <property type="entry name" value="UCP029826_pph"/>
    <property type="match status" value="1"/>
</dbReference>
<dbReference type="Pfam" id="PF12643">
    <property type="entry name" value="MazG-like"/>
    <property type="match status" value="1"/>
</dbReference>
<sequence>MTEIEELAARIRRFTEARDWTRFHTPKNLAMALAGETGELIAELQWLTPEESTRTMTDPDAAARLRSEIADVMIYLTRLADVLGIDLVQASHAKLDESEKRYDVTAYRGSARKAPPLS</sequence>
<reference evidence="2" key="1">
    <citation type="journal article" date="2019" name="Int. J. Syst. Evol. Microbiol.">
        <title>The Global Catalogue of Microorganisms (GCM) 10K type strain sequencing project: providing services to taxonomists for standard genome sequencing and annotation.</title>
        <authorList>
            <consortium name="The Broad Institute Genomics Platform"/>
            <consortium name="The Broad Institute Genome Sequencing Center for Infectious Disease"/>
            <person name="Wu L."/>
            <person name="Ma J."/>
        </authorList>
    </citation>
    <scope>NUCLEOTIDE SEQUENCE [LARGE SCALE GENOMIC DNA]</scope>
    <source>
        <strain evidence="2">JCM 30346</strain>
    </source>
</reference>
<dbReference type="RefSeq" id="WP_380758332.1">
    <property type="nucleotide sequence ID" value="NZ_JBHSRF010000050.1"/>
</dbReference>
<dbReference type="Gene3D" id="1.10.287.1080">
    <property type="entry name" value="MazG-like"/>
    <property type="match status" value="1"/>
</dbReference>
<protein>
    <submittedName>
        <fullName evidence="1">Nucleotide pyrophosphohydrolase</fullName>
    </submittedName>
</protein>
<comment type="caution">
    <text evidence="1">The sequence shown here is derived from an EMBL/GenBank/DDBJ whole genome shotgun (WGS) entry which is preliminary data.</text>
</comment>
<dbReference type="Proteomes" id="UP001596137">
    <property type="component" value="Unassembled WGS sequence"/>
</dbReference>
<dbReference type="InterPro" id="IPR052555">
    <property type="entry name" value="dCTP_Pyrophosphatase"/>
</dbReference>
<keyword evidence="2" id="KW-1185">Reference proteome</keyword>
<gene>
    <name evidence="1" type="ORF">ACFP1K_27020</name>
</gene>
<accession>A0ABW1NQ37</accession>
<evidence type="ECO:0000313" key="2">
    <source>
        <dbReference type="Proteomes" id="UP001596137"/>
    </source>
</evidence>
<dbReference type="SUPFAM" id="SSF101386">
    <property type="entry name" value="all-alpha NTP pyrophosphatases"/>
    <property type="match status" value="1"/>
</dbReference>
<dbReference type="PANTHER" id="PTHR46523:SF1">
    <property type="entry name" value="DCTP PYROPHOSPHATASE 1"/>
    <property type="match status" value="1"/>
</dbReference>
<name>A0ABW1NQ37_9ACTN</name>
<dbReference type="PANTHER" id="PTHR46523">
    <property type="entry name" value="DCTP PYROPHOSPHATASE 1"/>
    <property type="match status" value="1"/>
</dbReference>
<organism evidence="1 2">
    <name type="scientific">Sphaerisporangium aureirubrum</name>
    <dbReference type="NCBI Taxonomy" id="1544736"/>
    <lineage>
        <taxon>Bacteria</taxon>
        <taxon>Bacillati</taxon>
        <taxon>Actinomycetota</taxon>
        <taxon>Actinomycetes</taxon>
        <taxon>Streptosporangiales</taxon>
        <taxon>Streptosporangiaceae</taxon>
        <taxon>Sphaerisporangium</taxon>
    </lineage>
</organism>
<proteinExistence type="predicted"/>
<dbReference type="InterPro" id="IPR025984">
    <property type="entry name" value="DCTPP"/>
</dbReference>
<dbReference type="EMBL" id="JBHSRF010000050">
    <property type="protein sequence ID" value="MFC6084842.1"/>
    <property type="molecule type" value="Genomic_DNA"/>
</dbReference>
<evidence type="ECO:0000313" key="1">
    <source>
        <dbReference type="EMBL" id="MFC6084842.1"/>
    </source>
</evidence>
<dbReference type="CDD" id="cd11537">
    <property type="entry name" value="NTP-PPase_RS21-C6_like"/>
    <property type="match status" value="1"/>
</dbReference>